<comment type="similarity">
    <text evidence="1">Belongs to the HIBADH-related family. NP60 subfamily.</text>
</comment>
<proteinExistence type="inferred from homology"/>
<comment type="caution">
    <text evidence="5">The sequence shown here is derived from an EMBL/GenBank/DDBJ whole genome shotgun (WGS) entry which is preliminary data.</text>
</comment>
<dbReference type="InterPro" id="IPR013328">
    <property type="entry name" value="6PGD_dom2"/>
</dbReference>
<dbReference type="Gene3D" id="3.40.50.720">
    <property type="entry name" value="NAD(P)-binding Rossmann-like Domain"/>
    <property type="match status" value="1"/>
</dbReference>
<feature type="domain" description="6-phosphogluconate dehydrogenase NADP-binding" evidence="4">
    <location>
        <begin position="20"/>
        <end position="152"/>
    </location>
</feature>
<dbReference type="PANTHER" id="PTHR43580:SF8">
    <property type="entry name" value="6-PHOSPHOGLUCONATE DEHYDROGENASE NADP-BINDING DOMAIN-CONTAINING PROTEIN-RELATED"/>
    <property type="match status" value="1"/>
</dbReference>
<dbReference type="InterPro" id="IPR051265">
    <property type="entry name" value="HIBADH-related_NP60_sf"/>
</dbReference>
<dbReference type="EMBL" id="JADXDR010000229">
    <property type="protein sequence ID" value="KAI7835771.1"/>
    <property type="molecule type" value="Genomic_DNA"/>
</dbReference>
<dbReference type="GO" id="GO:0016491">
    <property type="term" value="F:oxidoreductase activity"/>
    <property type="evidence" value="ECO:0007669"/>
    <property type="project" value="UniProtKB-KW"/>
</dbReference>
<dbReference type="GO" id="GO:0050661">
    <property type="term" value="F:NADP binding"/>
    <property type="evidence" value="ECO:0007669"/>
    <property type="project" value="InterPro"/>
</dbReference>
<dbReference type="InterPro" id="IPR008927">
    <property type="entry name" value="6-PGluconate_DH-like_C_sf"/>
</dbReference>
<dbReference type="InterPro" id="IPR006115">
    <property type="entry name" value="6PGDH_NADP-bd"/>
</dbReference>
<dbReference type="InterPro" id="IPR015815">
    <property type="entry name" value="HIBADH-related"/>
</dbReference>
<gene>
    <name evidence="5" type="ORF">COHA_010349</name>
</gene>
<name>A0AAD5DGJ9_9CHLO</name>
<keyword evidence="2" id="KW-0560">Oxidoreductase</keyword>
<dbReference type="Proteomes" id="UP001205105">
    <property type="component" value="Unassembled WGS sequence"/>
</dbReference>
<dbReference type="InterPro" id="IPR036291">
    <property type="entry name" value="NAD(P)-bd_dom_sf"/>
</dbReference>
<dbReference type="PANTHER" id="PTHR43580">
    <property type="entry name" value="OXIDOREDUCTASE GLYR1-RELATED"/>
    <property type="match status" value="1"/>
</dbReference>
<evidence type="ECO:0000256" key="1">
    <source>
        <dbReference type="ARBA" id="ARBA00007598"/>
    </source>
</evidence>
<feature type="active site" evidence="3">
    <location>
        <position position="169"/>
    </location>
</feature>
<sequence>MAVRLQAHLKSGQLAGLADRLLVWNRTASVAETFAAHHGCQAVKSVADVAAAKPSVVFSMLANDTAADAVLSDYLAGCSGGSEQAVFVNCATVLPATVTRQAAQAHKAGVLYANCPVFGRPDAAAGGMLVAVPAGAPAARERLAPLLQAFSGRGVWDLGDDPAASAALKLIGNSWIVSQIETGFGVDLALKDVGHMRTLAQQSCCPAPLVDQAFNHLLSAKARHGAELDWGAIYLAVRDAAGLPPNTKQPSA</sequence>
<accession>A0AAD5DGJ9</accession>
<evidence type="ECO:0000313" key="5">
    <source>
        <dbReference type="EMBL" id="KAI7835771.1"/>
    </source>
</evidence>
<evidence type="ECO:0000256" key="2">
    <source>
        <dbReference type="ARBA" id="ARBA00023002"/>
    </source>
</evidence>
<organism evidence="5 6">
    <name type="scientific">Chlorella ohadii</name>
    <dbReference type="NCBI Taxonomy" id="2649997"/>
    <lineage>
        <taxon>Eukaryota</taxon>
        <taxon>Viridiplantae</taxon>
        <taxon>Chlorophyta</taxon>
        <taxon>core chlorophytes</taxon>
        <taxon>Trebouxiophyceae</taxon>
        <taxon>Chlorellales</taxon>
        <taxon>Chlorellaceae</taxon>
        <taxon>Chlorella clade</taxon>
        <taxon>Chlorella</taxon>
    </lineage>
</organism>
<evidence type="ECO:0000313" key="6">
    <source>
        <dbReference type="Proteomes" id="UP001205105"/>
    </source>
</evidence>
<keyword evidence="6" id="KW-1185">Reference proteome</keyword>
<dbReference type="AlphaFoldDB" id="A0AAD5DGJ9"/>
<dbReference type="Pfam" id="PF03446">
    <property type="entry name" value="NAD_binding_2"/>
    <property type="match status" value="1"/>
</dbReference>
<reference evidence="5" key="1">
    <citation type="submission" date="2020-11" db="EMBL/GenBank/DDBJ databases">
        <title>Chlorella ohadii genome sequencing and assembly.</title>
        <authorList>
            <person name="Murik O."/>
            <person name="Treves H."/>
            <person name="Kedem I."/>
            <person name="Shotland Y."/>
            <person name="Kaplan A."/>
        </authorList>
    </citation>
    <scope>NUCLEOTIDE SEQUENCE</scope>
    <source>
        <strain evidence="5">1</strain>
    </source>
</reference>
<evidence type="ECO:0000256" key="3">
    <source>
        <dbReference type="PIRSR" id="PIRSR000103-1"/>
    </source>
</evidence>
<dbReference type="Gene3D" id="1.10.1040.10">
    <property type="entry name" value="N-(1-d-carboxylethyl)-l-norvaline Dehydrogenase, domain 2"/>
    <property type="match status" value="1"/>
</dbReference>
<dbReference type="SUPFAM" id="SSF48179">
    <property type="entry name" value="6-phosphogluconate dehydrogenase C-terminal domain-like"/>
    <property type="match status" value="1"/>
</dbReference>
<protein>
    <recommendedName>
        <fullName evidence="4">6-phosphogluconate dehydrogenase NADP-binding domain-containing protein</fullName>
    </recommendedName>
</protein>
<dbReference type="PIRSF" id="PIRSF000103">
    <property type="entry name" value="HIBADH"/>
    <property type="match status" value="1"/>
</dbReference>
<evidence type="ECO:0000259" key="4">
    <source>
        <dbReference type="Pfam" id="PF03446"/>
    </source>
</evidence>
<dbReference type="SUPFAM" id="SSF51735">
    <property type="entry name" value="NAD(P)-binding Rossmann-fold domains"/>
    <property type="match status" value="1"/>
</dbReference>